<organism evidence="2 3">
    <name type="scientific">Croceibacter atlanticus (strain ATCC BAA-628 / JCM 21780 / CIP 108009 / IAM 15332 / KCTC 12090 / HTCC2559)</name>
    <dbReference type="NCBI Taxonomy" id="216432"/>
    <lineage>
        <taxon>Bacteria</taxon>
        <taxon>Pseudomonadati</taxon>
        <taxon>Bacteroidota</taxon>
        <taxon>Flavobacteriia</taxon>
        <taxon>Flavobacteriales</taxon>
        <taxon>Flavobacteriaceae</taxon>
        <taxon>Croceibacter</taxon>
    </lineage>
</organism>
<dbReference type="Gene3D" id="3.60.15.10">
    <property type="entry name" value="Ribonuclease Z/Hydroxyacylglutathione hydrolase-like"/>
    <property type="match status" value="1"/>
</dbReference>
<dbReference type="PANTHER" id="PTHR42663">
    <property type="entry name" value="HYDROLASE C777.06C-RELATED-RELATED"/>
    <property type="match status" value="1"/>
</dbReference>
<dbReference type="SUPFAM" id="SSF56281">
    <property type="entry name" value="Metallo-hydrolase/oxidoreductase"/>
    <property type="match status" value="1"/>
</dbReference>
<dbReference type="CDD" id="cd16279">
    <property type="entry name" value="metallo-hydrolase-like_MBL-fold"/>
    <property type="match status" value="1"/>
</dbReference>
<evidence type="ECO:0000313" key="3">
    <source>
        <dbReference type="Proteomes" id="UP000002297"/>
    </source>
</evidence>
<dbReference type="AlphaFoldDB" id="A3U8Y8"/>
<dbReference type="KEGG" id="cat:CA2559_09578"/>
<dbReference type="SMART" id="SM00849">
    <property type="entry name" value="Lactamase_B"/>
    <property type="match status" value="1"/>
</dbReference>
<dbReference type="eggNOG" id="COG1235">
    <property type="taxonomic scope" value="Bacteria"/>
</dbReference>
<dbReference type="GeneID" id="89453660"/>
<keyword evidence="3" id="KW-1185">Reference proteome</keyword>
<keyword evidence="2" id="KW-0378">Hydrolase</keyword>
<dbReference type="InterPro" id="IPR001279">
    <property type="entry name" value="Metallo-B-lactamas"/>
</dbReference>
<dbReference type="InterPro" id="IPR036866">
    <property type="entry name" value="RibonucZ/Hydroxyglut_hydro"/>
</dbReference>
<dbReference type="RefSeq" id="WP_013187659.1">
    <property type="nucleotide sequence ID" value="NC_014230.1"/>
</dbReference>
<dbReference type="Pfam" id="PF12706">
    <property type="entry name" value="Lactamase_B_2"/>
    <property type="match status" value="1"/>
</dbReference>
<sequence length="253" mass="28805">MKITYLGTGTSQGIPIIGSTHPVCLSENIKDKRLRVSVLIEINGKNIVIDCGPDFRQQMLTNPIPRLDAIVFTHEHSDHTAGLDDIRPFFFKQGAINLYGNERVFNSLKQRFAYIFETENKYPGAPDVVLNPIKNKPFMVNGISIIPIRVLHNTLPVFGYRIENFAYITDVKTVPDEELHKLKNLEVLTISALRIEPHASHFNLEEALSFVEKVKPKKAYFTHISHLLGFHDEVESQLPDHIHLAYDNLKITL</sequence>
<dbReference type="OrthoDB" id="9781189at2"/>
<dbReference type="Proteomes" id="UP000002297">
    <property type="component" value="Chromosome"/>
</dbReference>
<name>A3U8Y8_CROAH</name>
<feature type="domain" description="Metallo-beta-lactamase" evidence="1">
    <location>
        <begin position="34"/>
        <end position="223"/>
    </location>
</feature>
<dbReference type="EMBL" id="CP002046">
    <property type="protein sequence ID" value="EAP86274.1"/>
    <property type="molecule type" value="Genomic_DNA"/>
</dbReference>
<dbReference type="GO" id="GO:0016787">
    <property type="term" value="F:hydrolase activity"/>
    <property type="evidence" value="ECO:0007669"/>
    <property type="project" value="UniProtKB-KW"/>
</dbReference>
<proteinExistence type="predicted"/>
<evidence type="ECO:0000259" key="1">
    <source>
        <dbReference type="SMART" id="SM00849"/>
    </source>
</evidence>
<reference evidence="2 3" key="1">
    <citation type="journal article" date="2010" name="J. Bacteriol.">
        <title>The complete genome sequence of Croceibacter atlanticus HTCC2559T.</title>
        <authorList>
            <person name="Oh H.M."/>
            <person name="Kang I."/>
            <person name="Ferriera S."/>
            <person name="Giovannoni S.J."/>
            <person name="Cho J.C."/>
        </authorList>
    </citation>
    <scope>NUCLEOTIDE SEQUENCE [LARGE SCALE GENOMIC DNA]</scope>
    <source>
        <strain evidence="3">ATCC BAA-628 / HTCC2559 / KCTC 12090</strain>
    </source>
</reference>
<dbReference type="PANTHER" id="PTHR42663:SF6">
    <property type="entry name" value="HYDROLASE C777.06C-RELATED"/>
    <property type="match status" value="1"/>
</dbReference>
<evidence type="ECO:0000313" key="2">
    <source>
        <dbReference type="EMBL" id="EAP86274.1"/>
    </source>
</evidence>
<protein>
    <submittedName>
        <fullName evidence="2">Hydrolase, metal-dependent</fullName>
    </submittedName>
</protein>
<dbReference type="STRING" id="216432.CA2559_09578"/>
<dbReference type="HOGENOM" id="CLU_044538_2_1_10"/>
<gene>
    <name evidence="2" type="ordered locus">CA2559_09578</name>
</gene>
<accession>A3U8Y8</accession>